<protein>
    <submittedName>
        <fullName evidence="4">ULP_PROTEASE domain-containing protein</fullName>
    </submittedName>
</protein>
<dbReference type="OrthoDB" id="5825090at2759"/>
<dbReference type="AlphaFoldDB" id="A0A0N5CZF2"/>
<sequence>MIVMINEQLMGEDGRLANLKNQTCKSNGKQHRFTLEDKDETEDCQTITPNTSFSACLRSNHQNTADGNADNCDSNNQYEYNDQERMEEDSFKNLEVSYKVRMGERLTDDIIDVYCDKLQKSINNEVDGMLAMQYISLNESVREQILIMFAHLYDDDELIEVAVETGLSTQNDSWSCGLRAVAFITHLVFGINPTRYEYDLEKVRKFIMDIIKMDRPSRELLANAQFGHEREGSKSCLAIAYIAKTGYFVVENEAFSPKLKSSDLPRRKTENEYSQTFDHNNDKLQSSHGSNLTNRSGDDQTGFYNSKPNEKKALIRSNNSEVRSNFAASAWVRESSRSPNSYKEESSPLLNSNPYSSKQMPHKWQ</sequence>
<evidence type="ECO:0000313" key="2">
    <source>
        <dbReference type="EMBL" id="VDN03147.1"/>
    </source>
</evidence>
<name>A0A0N5CZF2_THECL</name>
<feature type="compositionally biased region" description="Polar residues" evidence="1">
    <location>
        <begin position="272"/>
        <end position="295"/>
    </location>
</feature>
<evidence type="ECO:0000313" key="3">
    <source>
        <dbReference type="Proteomes" id="UP000276776"/>
    </source>
</evidence>
<gene>
    <name evidence="2" type="ORF">TCLT_LOCUS5856</name>
</gene>
<reference evidence="4" key="1">
    <citation type="submission" date="2017-02" db="UniProtKB">
        <authorList>
            <consortium name="WormBaseParasite"/>
        </authorList>
    </citation>
    <scope>IDENTIFICATION</scope>
</reference>
<feature type="region of interest" description="Disordered" evidence="1">
    <location>
        <begin position="259"/>
        <end position="365"/>
    </location>
</feature>
<feature type="compositionally biased region" description="Polar residues" evidence="1">
    <location>
        <begin position="316"/>
        <end position="327"/>
    </location>
</feature>
<organism evidence="4">
    <name type="scientific">Thelazia callipaeda</name>
    <name type="common">Oriental eyeworm</name>
    <name type="synonym">Parasitic nematode</name>
    <dbReference type="NCBI Taxonomy" id="103827"/>
    <lineage>
        <taxon>Eukaryota</taxon>
        <taxon>Metazoa</taxon>
        <taxon>Ecdysozoa</taxon>
        <taxon>Nematoda</taxon>
        <taxon>Chromadorea</taxon>
        <taxon>Rhabditida</taxon>
        <taxon>Spirurina</taxon>
        <taxon>Spiruromorpha</taxon>
        <taxon>Thelazioidea</taxon>
        <taxon>Thelaziidae</taxon>
        <taxon>Thelazia</taxon>
    </lineage>
</organism>
<feature type="compositionally biased region" description="Basic and acidic residues" evidence="1">
    <location>
        <begin position="260"/>
        <end position="271"/>
    </location>
</feature>
<reference evidence="2 3" key="2">
    <citation type="submission" date="2018-11" db="EMBL/GenBank/DDBJ databases">
        <authorList>
            <consortium name="Pathogen Informatics"/>
        </authorList>
    </citation>
    <scope>NUCLEOTIDE SEQUENCE [LARGE SCALE GENOMIC DNA]</scope>
</reference>
<dbReference type="Proteomes" id="UP000276776">
    <property type="component" value="Unassembled WGS sequence"/>
</dbReference>
<evidence type="ECO:0000256" key="1">
    <source>
        <dbReference type="SAM" id="MobiDB-lite"/>
    </source>
</evidence>
<dbReference type="STRING" id="103827.A0A0N5CZF2"/>
<proteinExistence type="predicted"/>
<dbReference type="EMBL" id="UYYF01004369">
    <property type="protein sequence ID" value="VDN03147.1"/>
    <property type="molecule type" value="Genomic_DNA"/>
</dbReference>
<dbReference type="WBParaSite" id="TCLT_0000586701-mRNA-1">
    <property type="protein sequence ID" value="TCLT_0000586701-mRNA-1"/>
    <property type="gene ID" value="TCLT_0000586701"/>
</dbReference>
<feature type="compositionally biased region" description="Low complexity" evidence="1">
    <location>
        <begin position="347"/>
        <end position="357"/>
    </location>
</feature>
<accession>A0A0N5CZF2</accession>
<keyword evidence="3" id="KW-1185">Reference proteome</keyword>
<evidence type="ECO:0000313" key="4">
    <source>
        <dbReference type="WBParaSite" id="TCLT_0000586701-mRNA-1"/>
    </source>
</evidence>